<dbReference type="Gene3D" id="1.10.357.10">
    <property type="entry name" value="Tetracycline Repressor, domain 2"/>
    <property type="match status" value="1"/>
</dbReference>
<accession>A0A3S3LXS6</accession>
<feature type="domain" description="HTH tetR-type" evidence="3">
    <location>
        <begin position="25"/>
        <end position="85"/>
    </location>
</feature>
<dbReference type="EMBL" id="RBZY01000014">
    <property type="protein sequence ID" value="RWR20676.1"/>
    <property type="molecule type" value="Genomic_DNA"/>
</dbReference>
<evidence type="ECO:0000313" key="4">
    <source>
        <dbReference type="EMBL" id="RWR20676.1"/>
    </source>
</evidence>
<dbReference type="GO" id="GO:0006355">
    <property type="term" value="P:regulation of DNA-templated transcription"/>
    <property type="evidence" value="ECO:0007669"/>
    <property type="project" value="UniProtKB-ARBA"/>
</dbReference>
<dbReference type="InterPro" id="IPR050109">
    <property type="entry name" value="HTH-type_TetR-like_transc_reg"/>
</dbReference>
<dbReference type="Pfam" id="PF17926">
    <property type="entry name" value="TetR_C_21"/>
    <property type="match status" value="1"/>
</dbReference>
<dbReference type="OrthoDB" id="4726108at2"/>
<dbReference type="SUPFAM" id="SSF48498">
    <property type="entry name" value="Tetracyclin repressor-like, C-terminal domain"/>
    <property type="match status" value="1"/>
</dbReference>
<dbReference type="PROSITE" id="PS50977">
    <property type="entry name" value="HTH_TETR_2"/>
    <property type="match status" value="1"/>
</dbReference>
<evidence type="ECO:0000313" key="5">
    <source>
        <dbReference type="Proteomes" id="UP000285970"/>
    </source>
</evidence>
<dbReference type="InterPro" id="IPR009057">
    <property type="entry name" value="Homeodomain-like_sf"/>
</dbReference>
<evidence type="ECO:0000256" key="1">
    <source>
        <dbReference type="ARBA" id="ARBA00023125"/>
    </source>
</evidence>
<dbReference type="AlphaFoldDB" id="A0A3S3LXS6"/>
<dbReference type="Pfam" id="PF00440">
    <property type="entry name" value="TetR_N"/>
    <property type="match status" value="1"/>
</dbReference>
<sequence>MEVNIYLYSRTGARARRSNVGPDATTTKARLLTAACDEFARVGFAGARVDRIATAAASNVRMIYAHFGSKSTLFDTCFAHMVAAMAEAVPPRGDDLPEWAAELVEYHDRDPRALRISMWAQLERPESTAEPLRVYAAKVATVRPDLTPTSLRPADVLIMVYAIAQSWHLSPDGLVQHAATTTAERACAARVAVARILGTPERPPT</sequence>
<dbReference type="InterPro" id="IPR041467">
    <property type="entry name" value="Sco4008_C"/>
</dbReference>
<protein>
    <submittedName>
        <fullName evidence="4">TetR/AcrR family transcriptional regulator</fullName>
    </submittedName>
</protein>
<organism evidence="4 5">
    <name type="scientific">Microbacterium enclense</name>
    <dbReference type="NCBI Taxonomy" id="993073"/>
    <lineage>
        <taxon>Bacteria</taxon>
        <taxon>Bacillati</taxon>
        <taxon>Actinomycetota</taxon>
        <taxon>Actinomycetes</taxon>
        <taxon>Micrococcales</taxon>
        <taxon>Microbacteriaceae</taxon>
        <taxon>Microbacterium</taxon>
    </lineage>
</organism>
<keyword evidence="1 2" id="KW-0238">DNA-binding</keyword>
<dbReference type="SUPFAM" id="SSF46689">
    <property type="entry name" value="Homeodomain-like"/>
    <property type="match status" value="1"/>
</dbReference>
<dbReference type="InterPro" id="IPR036271">
    <property type="entry name" value="Tet_transcr_reg_TetR-rel_C_sf"/>
</dbReference>
<reference evidence="4 5" key="1">
    <citation type="journal article" date="2018" name="Front. Microbiol.">
        <title>Novel Insights Into Bacterial Dimethylsulfoniopropionate Catabolism in the East China Sea.</title>
        <authorList>
            <person name="Liu J."/>
            <person name="Liu J."/>
            <person name="Zhang S.H."/>
            <person name="Liang J."/>
            <person name="Lin H."/>
            <person name="Song D."/>
            <person name="Yang G.P."/>
            <person name="Todd J.D."/>
            <person name="Zhang X.H."/>
        </authorList>
    </citation>
    <scope>NUCLEOTIDE SEQUENCE [LARGE SCALE GENOMIC DNA]</scope>
    <source>
        <strain evidence="4 5">ZYFD042</strain>
    </source>
</reference>
<dbReference type="PANTHER" id="PTHR30328">
    <property type="entry name" value="TRANSCRIPTIONAL REPRESSOR"/>
    <property type="match status" value="1"/>
</dbReference>
<dbReference type="GO" id="GO:0003677">
    <property type="term" value="F:DNA binding"/>
    <property type="evidence" value="ECO:0007669"/>
    <property type="project" value="UniProtKB-UniRule"/>
</dbReference>
<evidence type="ECO:0000256" key="2">
    <source>
        <dbReference type="PROSITE-ProRule" id="PRU00335"/>
    </source>
</evidence>
<gene>
    <name evidence="4" type="ORF">D8Y23_05365</name>
</gene>
<dbReference type="Proteomes" id="UP000285970">
    <property type="component" value="Unassembled WGS sequence"/>
</dbReference>
<feature type="DNA-binding region" description="H-T-H motif" evidence="2">
    <location>
        <begin position="48"/>
        <end position="67"/>
    </location>
</feature>
<comment type="caution">
    <text evidence="4">The sequence shown here is derived from an EMBL/GenBank/DDBJ whole genome shotgun (WGS) entry which is preliminary data.</text>
</comment>
<evidence type="ECO:0000259" key="3">
    <source>
        <dbReference type="PROSITE" id="PS50977"/>
    </source>
</evidence>
<name>A0A3S3LXS6_9MICO</name>
<proteinExistence type="predicted"/>
<dbReference type="InterPro" id="IPR001647">
    <property type="entry name" value="HTH_TetR"/>
</dbReference>
<dbReference type="PANTHER" id="PTHR30328:SF54">
    <property type="entry name" value="HTH-TYPE TRANSCRIPTIONAL REPRESSOR SCO4008"/>
    <property type="match status" value="1"/>
</dbReference>